<protein>
    <recommendedName>
        <fullName evidence="4">Ammonia monooxygenase</fullName>
    </recommendedName>
</protein>
<feature type="transmembrane region" description="Helical" evidence="1">
    <location>
        <begin position="149"/>
        <end position="170"/>
    </location>
</feature>
<accession>A0A6M4HA47</accession>
<dbReference type="KEGG" id="upl:DSM104440_03495"/>
<evidence type="ECO:0000313" key="2">
    <source>
        <dbReference type="EMBL" id="QJR16659.1"/>
    </source>
</evidence>
<dbReference type="GO" id="GO:0010468">
    <property type="term" value="P:regulation of gene expression"/>
    <property type="evidence" value="ECO:0007669"/>
    <property type="project" value="InterPro"/>
</dbReference>
<gene>
    <name evidence="2" type="ORF">DSM104440_03495</name>
</gene>
<dbReference type="FunCoup" id="A0A6M4HA47">
    <property type="interactions" value="11"/>
</dbReference>
<organism evidence="2 3">
    <name type="scientific">Usitatibacter palustris</name>
    <dbReference type="NCBI Taxonomy" id="2732487"/>
    <lineage>
        <taxon>Bacteria</taxon>
        <taxon>Pseudomonadati</taxon>
        <taxon>Pseudomonadota</taxon>
        <taxon>Betaproteobacteria</taxon>
        <taxon>Nitrosomonadales</taxon>
        <taxon>Usitatibacteraceae</taxon>
        <taxon>Usitatibacter</taxon>
    </lineage>
</organism>
<proteinExistence type="predicted"/>
<reference evidence="2 3" key="1">
    <citation type="submission" date="2020-04" db="EMBL/GenBank/DDBJ databases">
        <title>Usitatibacter rugosus gen. nov., sp. nov. and Usitatibacter palustris sp. nov., novel members of Usitatibacteraceae fam. nov. within the order Nitrosomonadales isolated from soil.</title>
        <authorList>
            <person name="Huber K.J."/>
            <person name="Neumann-Schaal M."/>
            <person name="Geppert A."/>
            <person name="Luckner M."/>
            <person name="Wanner G."/>
            <person name="Overmann J."/>
        </authorList>
    </citation>
    <scope>NUCLEOTIDE SEQUENCE [LARGE SCALE GENOMIC DNA]</scope>
    <source>
        <strain evidence="2 3">Swamp67</strain>
    </source>
</reference>
<dbReference type="PIRSF" id="PIRSF038991">
    <property type="entry name" value="Protein_AbrB"/>
    <property type="match status" value="1"/>
</dbReference>
<feature type="transmembrane region" description="Helical" evidence="1">
    <location>
        <begin position="182"/>
        <end position="199"/>
    </location>
</feature>
<dbReference type="Pfam" id="PF05145">
    <property type="entry name" value="AbrB"/>
    <property type="match status" value="1"/>
</dbReference>
<feature type="transmembrane region" description="Helical" evidence="1">
    <location>
        <begin position="288"/>
        <end position="307"/>
    </location>
</feature>
<evidence type="ECO:0000256" key="1">
    <source>
        <dbReference type="SAM" id="Phobius"/>
    </source>
</evidence>
<name>A0A6M4HA47_9PROT</name>
<dbReference type="EMBL" id="CP053073">
    <property type="protein sequence ID" value="QJR16659.1"/>
    <property type="molecule type" value="Genomic_DNA"/>
</dbReference>
<dbReference type="AlphaFoldDB" id="A0A6M4HA47"/>
<dbReference type="InterPro" id="IPR007820">
    <property type="entry name" value="AbrB_fam"/>
</dbReference>
<feature type="transmembrane region" description="Helical" evidence="1">
    <location>
        <begin position="84"/>
        <end position="101"/>
    </location>
</feature>
<sequence length="352" mass="36396">MTKDRRGLAIAAGLAVCLAGGSLCAWLGTPLPWMIGPLVAMAICQFSGARLESLPFAREGGQLVIGVALGLYFTPPVVREISTYGLYFIALGFAAIGAGAVSGRVLARLSGVDGTTAYFSCMPGGAGEMAVMGEMRGAKVDRIALAHSLRMLIVVLAIPVAMTLAGFSGVDDYQPIARTFEPGGFAVLIAVALAVALLAQRLKIRNAFMIGPLFAAIALTIAGVTLSSVPPLASNAAQLVLAGVMGTQFQQRFLREAPRFMGAVLVSIAVLIALSAGVGALIAWTSGAYLGSSLLAAAPGGIVEMAITAKVLKIGVPFVTAAHVCRYVIVVSLCDPIYRWVTERRSSADKRG</sequence>
<keyword evidence="1" id="KW-0472">Membrane</keyword>
<evidence type="ECO:0008006" key="4">
    <source>
        <dbReference type="Google" id="ProtNLM"/>
    </source>
</evidence>
<keyword evidence="1" id="KW-0812">Transmembrane</keyword>
<dbReference type="GO" id="GO:0016020">
    <property type="term" value="C:membrane"/>
    <property type="evidence" value="ECO:0007669"/>
    <property type="project" value="InterPro"/>
</dbReference>
<dbReference type="PANTHER" id="PTHR38457">
    <property type="entry name" value="REGULATOR ABRB-RELATED"/>
    <property type="match status" value="1"/>
</dbReference>
<dbReference type="NCBIfam" id="TIGR03082">
    <property type="entry name" value="Gneg_AbrB_dup"/>
    <property type="match status" value="2"/>
</dbReference>
<feature type="transmembrane region" description="Helical" evidence="1">
    <location>
        <begin position="206"/>
        <end position="226"/>
    </location>
</feature>
<dbReference type="Proteomes" id="UP000503096">
    <property type="component" value="Chromosome"/>
</dbReference>
<dbReference type="InterPro" id="IPR017516">
    <property type="entry name" value="AbrB_dup"/>
</dbReference>
<dbReference type="PANTHER" id="PTHR38457:SF1">
    <property type="entry name" value="REGULATOR ABRB-RELATED"/>
    <property type="match status" value="1"/>
</dbReference>
<feature type="transmembrane region" description="Helical" evidence="1">
    <location>
        <begin position="261"/>
        <end position="282"/>
    </location>
</feature>
<keyword evidence="1" id="KW-1133">Transmembrane helix</keyword>
<keyword evidence="3" id="KW-1185">Reference proteome</keyword>
<evidence type="ECO:0000313" key="3">
    <source>
        <dbReference type="Proteomes" id="UP000503096"/>
    </source>
</evidence>
<dbReference type="RefSeq" id="WP_171164960.1">
    <property type="nucleotide sequence ID" value="NZ_CP053073.1"/>
</dbReference>
<dbReference type="InParanoid" id="A0A6M4HA47"/>